<dbReference type="EMBL" id="FN869859">
    <property type="protein sequence ID" value="CCC80694.1"/>
    <property type="molecule type" value="Genomic_DNA"/>
</dbReference>
<dbReference type="HOGENOM" id="CLU_1438161_0_0_2"/>
<accession>G4RQ57</accession>
<dbReference type="KEGG" id="ttn:TTX_0016"/>
<evidence type="ECO:0000313" key="2">
    <source>
        <dbReference type="Proteomes" id="UP000002654"/>
    </source>
</evidence>
<gene>
    <name evidence="1" type="ordered locus">TTX_0016</name>
</gene>
<dbReference type="Proteomes" id="UP000002654">
    <property type="component" value="Chromosome"/>
</dbReference>
<dbReference type="PaxDb" id="768679-TTX_0016"/>
<keyword evidence="2" id="KW-1185">Reference proteome</keyword>
<name>G4RQ57_THETK</name>
<sequence length="184" mass="20361">MDLIDAVRERSGPIYLPIPVEVCEGEFVDLGVLGWLLEPLLALYHSGGEWLCYGSLHDIRRRAFASAELAALAVKAKVFGKIDLREWDALFVAPLPEPPRPSLAIGYIGRGTVICGAPTPTPIELAANLWPRLGDEDKTALAKYITKYIDLIVSSVNLDEAYLRLTSDQSYREFANKLVHHMGN</sequence>
<dbReference type="PATRIC" id="fig|768679.9.peg.17"/>
<dbReference type="STRING" id="768679.TTX_0016"/>
<evidence type="ECO:0000313" key="1">
    <source>
        <dbReference type="EMBL" id="CCC80694.1"/>
    </source>
</evidence>
<dbReference type="AlphaFoldDB" id="G4RQ57"/>
<protein>
    <submittedName>
        <fullName evidence="1">Uncharacterized protein</fullName>
    </submittedName>
</protein>
<reference evidence="1 2" key="1">
    <citation type="journal article" date="2011" name="PLoS ONE">
        <title>The complete genome sequence of Thermoproteus tenax: a physiologically versatile member of the Crenarchaeota.</title>
        <authorList>
            <person name="Siebers B."/>
            <person name="Zaparty M."/>
            <person name="Raddatz G."/>
            <person name="Tjaden B."/>
            <person name="Albers S.V."/>
            <person name="Bell S.D."/>
            <person name="Blombach F."/>
            <person name="Kletzin A."/>
            <person name="Kyrpides N."/>
            <person name="Lanz C."/>
            <person name="Plagens A."/>
            <person name="Rampp M."/>
            <person name="Rosinus A."/>
            <person name="von Jan M."/>
            <person name="Makarova K.S."/>
            <person name="Klenk H.P."/>
            <person name="Schuster S.C."/>
            <person name="Hensel R."/>
        </authorList>
    </citation>
    <scope>NUCLEOTIDE SEQUENCE [LARGE SCALE GENOMIC DNA]</scope>
    <source>
        <strain evidence="2">ATCC 35583 / DSM 2078 / JCM 9277 / NBRC 100435 / Kra 1</strain>
    </source>
</reference>
<proteinExistence type="predicted"/>
<dbReference type="eggNOG" id="arCOG05654">
    <property type="taxonomic scope" value="Archaea"/>
</dbReference>
<organism evidence="1 2">
    <name type="scientific">Thermoproteus tenax (strain ATCC 35583 / DSM 2078 / JCM 9277 / NBRC 100435 / Kra 1)</name>
    <dbReference type="NCBI Taxonomy" id="768679"/>
    <lineage>
        <taxon>Archaea</taxon>
        <taxon>Thermoproteota</taxon>
        <taxon>Thermoprotei</taxon>
        <taxon>Thermoproteales</taxon>
        <taxon>Thermoproteaceae</taxon>
        <taxon>Thermoproteus</taxon>
    </lineage>
</organism>